<dbReference type="EMBL" id="CP048209">
    <property type="protein sequence ID" value="QHT62474.1"/>
    <property type="molecule type" value="Genomic_DNA"/>
</dbReference>
<dbReference type="PROSITE" id="PS50035">
    <property type="entry name" value="PLD"/>
    <property type="match status" value="2"/>
</dbReference>
<protein>
    <submittedName>
        <fullName evidence="2">Phosphatidylserine/phosphatidylglycerophosphate/ cardiolipin synthase family protein</fullName>
    </submittedName>
</protein>
<dbReference type="Pfam" id="PF13091">
    <property type="entry name" value="PLDc_2"/>
    <property type="match status" value="2"/>
</dbReference>
<feature type="domain" description="PLD phosphodiesterase" evidence="1">
    <location>
        <begin position="130"/>
        <end position="161"/>
    </location>
</feature>
<dbReference type="Gene3D" id="3.30.870.10">
    <property type="entry name" value="Endonuclease Chain A"/>
    <property type="match status" value="2"/>
</dbReference>
<dbReference type="InterPro" id="IPR025202">
    <property type="entry name" value="PLD-like_dom"/>
</dbReference>
<reference evidence="2 3" key="1">
    <citation type="submission" date="2020-01" db="EMBL/GenBank/DDBJ databases">
        <title>Paenibacillus sp. nov., isolated from tomato rhizosphere.</title>
        <authorList>
            <person name="Weon H.-Y."/>
            <person name="Lee S.A."/>
        </authorList>
    </citation>
    <scope>NUCLEOTIDE SEQUENCE [LARGE SCALE GENOMIC DNA]</scope>
    <source>
        <strain evidence="2 3">12200R-189</strain>
    </source>
</reference>
<dbReference type="SMART" id="SM00155">
    <property type="entry name" value="PLDc"/>
    <property type="match status" value="2"/>
</dbReference>
<dbReference type="AlphaFoldDB" id="A0A6C0G4U4"/>
<proteinExistence type="predicted"/>
<dbReference type="SUPFAM" id="SSF56024">
    <property type="entry name" value="Phospholipase D/nuclease"/>
    <property type="match status" value="2"/>
</dbReference>
<evidence type="ECO:0000313" key="3">
    <source>
        <dbReference type="Proteomes" id="UP000476064"/>
    </source>
</evidence>
<dbReference type="RefSeq" id="WP_162358907.1">
    <property type="nucleotide sequence ID" value="NZ_CP048209.1"/>
</dbReference>
<evidence type="ECO:0000313" key="2">
    <source>
        <dbReference type="EMBL" id="QHT62474.1"/>
    </source>
</evidence>
<accession>A0A6C0G4U4</accession>
<sequence length="443" mass="49015">MGNLNMNDIAIPSASKASYPVRSGNALRPLIDGEPAFRRICEAVEHARRSVWVTVTFMWASCRMPDGRGTPLDVLHRAAERGIDVRVIFWRPDPETEQLKTNAFWGAPEHFEGLRQSRSDIRIRWDRAEPGYCQHQKSWLIDAGADSEIAFIGGINLNPHSVVAPGHRGEGQNHDVYIELAGPSAVDVHHNFVQRWNETSERGLPDGRWGEGSGDDLPFPTVIPRQRGSIPVQIQRTIHSGRLANGHAATQGSDYPIGEGERSNFELYCAAIDAARRSIYIENQYVAVAEIVECLHRALRRGVEVVVLMPADAQSHAPLLHLAAFDRFTLAGIAGLNEAGRRCPVWVHAKVMIVDGEWGTVGSCNLHRYSLFGNCEMNAAFWDAKSARALLDELLREHLDEDVSGMDDLAALRRFGAIARSNRRLDVAGGGSWQGLAFSQLPC</sequence>
<dbReference type="GO" id="GO:0032049">
    <property type="term" value="P:cardiolipin biosynthetic process"/>
    <property type="evidence" value="ECO:0007669"/>
    <property type="project" value="UniProtKB-ARBA"/>
</dbReference>
<dbReference type="PANTHER" id="PTHR21248:SF22">
    <property type="entry name" value="PHOSPHOLIPASE D"/>
    <property type="match status" value="1"/>
</dbReference>
<dbReference type="Proteomes" id="UP000476064">
    <property type="component" value="Chromosome"/>
</dbReference>
<dbReference type="KEGG" id="plyc:GXP70_22460"/>
<name>A0A6C0G4U4_9BACL</name>
<dbReference type="InterPro" id="IPR001736">
    <property type="entry name" value="PLipase_D/transphosphatidylase"/>
</dbReference>
<dbReference type="GO" id="GO:0030572">
    <property type="term" value="F:phosphatidyltransferase activity"/>
    <property type="evidence" value="ECO:0007669"/>
    <property type="project" value="UniProtKB-ARBA"/>
</dbReference>
<gene>
    <name evidence="2" type="ORF">GXP70_22460</name>
</gene>
<keyword evidence="3" id="KW-1185">Reference proteome</keyword>
<organism evidence="2 3">
    <name type="scientific">Paenibacillus lycopersici</name>
    <dbReference type="NCBI Taxonomy" id="2704462"/>
    <lineage>
        <taxon>Bacteria</taxon>
        <taxon>Bacillati</taxon>
        <taxon>Bacillota</taxon>
        <taxon>Bacilli</taxon>
        <taxon>Bacillales</taxon>
        <taxon>Paenibacillaceae</taxon>
        <taxon>Paenibacillus</taxon>
    </lineage>
</organism>
<dbReference type="PANTHER" id="PTHR21248">
    <property type="entry name" value="CARDIOLIPIN SYNTHASE"/>
    <property type="match status" value="1"/>
</dbReference>
<evidence type="ECO:0000259" key="1">
    <source>
        <dbReference type="PROSITE" id="PS50035"/>
    </source>
</evidence>
<feature type="domain" description="PLD phosphodiesterase" evidence="1">
    <location>
        <begin position="348"/>
        <end position="370"/>
    </location>
</feature>